<dbReference type="GO" id="GO:0005886">
    <property type="term" value="C:plasma membrane"/>
    <property type="evidence" value="ECO:0007669"/>
    <property type="project" value="UniProtKB-SubCell"/>
</dbReference>
<keyword evidence="4 7" id="KW-0812">Transmembrane</keyword>
<dbReference type="EMBL" id="PKJT01000032">
    <property type="protein sequence ID" value="PKZ78584.1"/>
    <property type="molecule type" value="Genomic_DNA"/>
</dbReference>
<keyword evidence="2" id="KW-0813">Transport</keyword>
<proteinExistence type="inferred from homology"/>
<evidence type="ECO:0000256" key="7">
    <source>
        <dbReference type="RuleBase" id="RU003942"/>
    </source>
</evidence>
<dbReference type="Proteomes" id="UP000234847">
    <property type="component" value="Unassembled WGS sequence"/>
</dbReference>
<keyword evidence="6 8" id="KW-0472">Membrane</keyword>
<dbReference type="GO" id="GO:0015220">
    <property type="term" value="F:choline transmembrane transporter activity"/>
    <property type="evidence" value="ECO:0007669"/>
    <property type="project" value="TreeGrafter"/>
</dbReference>
<evidence type="ECO:0000256" key="1">
    <source>
        <dbReference type="ARBA" id="ARBA00004651"/>
    </source>
</evidence>
<gene>
    <name evidence="9" type="ORF">CYJ95_12400</name>
</gene>
<evidence type="ECO:0000313" key="9">
    <source>
        <dbReference type="EMBL" id="PKZ78584.1"/>
    </source>
</evidence>
<reference evidence="9 10" key="1">
    <citation type="submission" date="2017-12" db="EMBL/GenBank/DDBJ databases">
        <title>Phylogenetic diversity of female urinary microbiome.</title>
        <authorList>
            <person name="Thomas-White K."/>
            <person name="Wolfe A.J."/>
        </authorList>
    </citation>
    <scope>NUCLEOTIDE SEQUENCE [LARGE SCALE GENOMIC DNA]</scope>
    <source>
        <strain evidence="9 10">UMB0038</strain>
    </source>
</reference>
<comment type="caution">
    <text evidence="9">The sequence shown here is derived from an EMBL/GenBank/DDBJ whole genome shotgun (WGS) entry which is preliminary data.</text>
</comment>
<evidence type="ECO:0000256" key="8">
    <source>
        <dbReference type="SAM" id="Phobius"/>
    </source>
</evidence>
<dbReference type="PANTHER" id="PTHR30561">
    <property type="entry name" value="SMR FAMILY PROTON-DEPENDENT DRUG EFFLUX TRANSPORTER SUGE"/>
    <property type="match status" value="1"/>
</dbReference>
<dbReference type="PANTHER" id="PTHR30561:SF1">
    <property type="entry name" value="MULTIDRUG TRANSPORTER EMRE"/>
    <property type="match status" value="1"/>
</dbReference>
<dbReference type="InterPro" id="IPR045324">
    <property type="entry name" value="Small_multidrug_res"/>
</dbReference>
<feature type="transmembrane region" description="Helical" evidence="8">
    <location>
        <begin position="29"/>
        <end position="49"/>
    </location>
</feature>
<evidence type="ECO:0000256" key="5">
    <source>
        <dbReference type="ARBA" id="ARBA00022989"/>
    </source>
</evidence>
<dbReference type="InterPro" id="IPR037185">
    <property type="entry name" value="EmrE-like"/>
</dbReference>
<protein>
    <submittedName>
        <fullName evidence="9">QacE family quaternary ammonium compound efflux SMR transporter</fullName>
    </submittedName>
</protein>
<dbReference type="GO" id="GO:0015297">
    <property type="term" value="F:antiporter activity"/>
    <property type="evidence" value="ECO:0007669"/>
    <property type="project" value="TreeGrafter"/>
</dbReference>
<comment type="similarity">
    <text evidence="7">Belongs to the drug/metabolite transporter (DMT) superfamily. Small multidrug resistance (SMR) (TC 2.A.7.1) family.</text>
</comment>
<dbReference type="Pfam" id="PF00893">
    <property type="entry name" value="Multi_Drug_Res"/>
    <property type="match status" value="1"/>
</dbReference>
<feature type="transmembrane region" description="Helical" evidence="8">
    <location>
        <begin position="84"/>
        <end position="103"/>
    </location>
</feature>
<comment type="subcellular location">
    <subcellularLocation>
        <location evidence="1 7">Cell membrane</location>
        <topology evidence="1 7">Multi-pass membrane protein</topology>
    </subcellularLocation>
</comment>
<dbReference type="GO" id="GO:0015199">
    <property type="term" value="F:amino-acid betaine transmembrane transporter activity"/>
    <property type="evidence" value="ECO:0007669"/>
    <property type="project" value="TreeGrafter"/>
</dbReference>
<dbReference type="GO" id="GO:0031460">
    <property type="term" value="P:glycine betaine transport"/>
    <property type="evidence" value="ECO:0007669"/>
    <property type="project" value="TreeGrafter"/>
</dbReference>
<accession>A0AAX0VGX8</accession>
<dbReference type="RefSeq" id="WP_101966246.1">
    <property type="nucleotide sequence ID" value="NZ_JAGHYI010000037.1"/>
</dbReference>
<evidence type="ECO:0000313" key="10">
    <source>
        <dbReference type="Proteomes" id="UP000234847"/>
    </source>
</evidence>
<evidence type="ECO:0000256" key="4">
    <source>
        <dbReference type="ARBA" id="ARBA00022692"/>
    </source>
</evidence>
<evidence type="ECO:0000256" key="3">
    <source>
        <dbReference type="ARBA" id="ARBA00022475"/>
    </source>
</evidence>
<name>A0AAX0VGX8_MICLU</name>
<keyword evidence="5 8" id="KW-1133">Transmembrane helix</keyword>
<sequence length="107" mass="11091">MQWLFLAGAVLSEVAATLCLRVAAAGRRGFYAAVAVGYVLAFVFLTLALRVGMGLGVAYGIWAAAGVALTAIASHVLFKEPLTRTMILGILLIMAGVLVIEIGSSSH</sequence>
<dbReference type="InterPro" id="IPR000390">
    <property type="entry name" value="Small_drug/metabolite_transptr"/>
</dbReference>
<evidence type="ECO:0000256" key="2">
    <source>
        <dbReference type="ARBA" id="ARBA00022448"/>
    </source>
</evidence>
<keyword evidence="3" id="KW-1003">Cell membrane</keyword>
<dbReference type="Gene3D" id="1.10.3730.20">
    <property type="match status" value="1"/>
</dbReference>
<dbReference type="SUPFAM" id="SSF103481">
    <property type="entry name" value="Multidrug resistance efflux transporter EmrE"/>
    <property type="match status" value="1"/>
</dbReference>
<dbReference type="AlphaFoldDB" id="A0AAX0VGX8"/>
<organism evidence="9 10">
    <name type="scientific">Micrococcus luteus</name>
    <name type="common">Micrococcus lysodeikticus</name>
    <dbReference type="NCBI Taxonomy" id="1270"/>
    <lineage>
        <taxon>Bacteria</taxon>
        <taxon>Bacillati</taxon>
        <taxon>Actinomycetota</taxon>
        <taxon>Actinomycetes</taxon>
        <taxon>Micrococcales</taxon>
        <taxon>Micrococcaceae</taxon>
        <taxon>Micrococcus</taxon>
    </lineage>
</organism>
<evidence type="ECO:0000256" key="6">
    <source>
        <dbReference type="ARBA" id="ARBA00023136"/>
    </source>
</evidence>
<feature type="transmembrane region" description="Helical" evidence="8">
    <location>
        <begin position="56"/>
        <end position="78"/>
    </location>
</feature>